<dbReference type="Pfam" id="PF05036">
    <property type="entry name" value="SPOR"/>
    <property type="match status" value="1"/>
</dbReference>
<dbReference type="InterPro" id="IPR001471">
    <property type="entry name" value="AP2/ERF_dom"/>
</dbReference>
<dbReference type="AlphaFoldDB" id="A0A2K8KJQ9"/>
<dbReference type="InterPro" id="IPR036680">
    <property type="entry name" value="SPOR-like_sf"/>
</dbReference>
<evidence type="ECO:0000313" key="6">
    <source>
        <dbReference type="Proteomes" id="UP000229757"/>
    </source>
</evidence>
<evidence type="ECO:0000256" key="2">
    <source>
        <dbReference type="ARBA" id="ARBA00023125"/>
    </source>
</evidence>
<gene>
    <name evidence="5" type="ORF">REIFOR_00092</name>
</gene>
<dbReference type="GO" id="GO:0003700">
    <property type="term" value="F:DNA-binding transcription factor activity"/>
    <property type="evidence" value="ECO:0007669"/>
    <property type="project" value="InterPro"/>
</dbReference>
<evidence type="ECO:0000256" key="1">
    <source>
        <dbReference type="ARBA" id="ARBA00023015"/>
    </source>
</evidence>
<name>A0A2K8KJQ9_9GAMM</name>
<reference evidence="5 6" key="1">
    <citation type="journal article" date="2017" name="Environ. Microbiol.">
        <title>Genomic and physiological analyses of 'Reinekea forsetii' reveal a versatile opportunistic lifestyle during spring algae blooms.</title>
        <authorList>
            <person name="Avci B."/>
            <person name="Hahnke R.L."/>
            <person name="Chafee M."/>
            <person name="Fischer T."/>
            <person name="Gruber-Vodicka H."/>
            <person name="Tegetmeyer H.E."/>
            <person name="Harder J."/>
            <person name="Fuchs B.M."/>
            <person name="Amann R.I."/>
            <person name="Teeling H."/>
        </authorList>
    </citation>
    <scope>NUCLEOTIDE SEQUENCE [LARGE SCALE GENOMIC DNA]</scope>
    <source>
        <strain evidence="5 6">Hel1_31_D35</strain>
    </source>
</reference>
<protein>
    <recommendedName>
        <fullName evidence="4">AP2/ERF domain-containing protein</fullName>
    </recommendedName>
</protein>
<feature type="domain" description="AP2/ERF" evidence="4">
    <location>
        <begin position="141"/>
        <end position="210"/>
    </location>
</feature>
<sequence length="342" mass="37202">MMPDTVPERPDFAMTALKVFGFCAPADSVLACPHRLRGLFAAVILALLGTTTLAHDRQASLYASAAPVQLSAPGVGLSLATTVGNRTVIGVGVLWPEPREQEDSGARLSLDARLLYSSERDTHWYPQIGLVWLPSKPTVQGWAGIGFQRQWTPEVGFFAETLWQPSESQYRLQVGLRIWLDSFSSLDARVRAADPVGVVYEGGRIMVQASDEVEELDVSASAAQMTAIQARPVSLATVAPAPVDQPKSTQSANAPASGAIALVSQADTWYLQLGLFRQVASIKPLVEDPRLDVYQSQLIRWYDVSVSGTRVLLGPLSRAQATRLKATLRSQELSSFLYQRPN</sequence>
<organism evidence="5 6">
    <name type="scientific">Reinekea forsetii</name>
    <dbReference type="NCBI Taxonomy" id="1336806"/>
    <lineage>
        <taxon>Bacteria</taxon>
        <taxon>Pseudomonadati</taxon>
        <taxon>Pseudomonadota</taxon>
        <taxon>Gammaproteobacteria</taxon>
        <taxon>Oceanospirillales</taxon>
        <taxon>Saccharospirillaceae</taxon>
        <taxon>Reinekea</taxon>
    </lineage>
</organism>
<dbReference type="GO" id="GO:0042834">
    <property type="term" value="F:peptidoglycan binding"/>
    <property type="evidence" value="ECO:0007669"/>
    <property type="project" value="InterPro"/>
</dbReference>
<evidence type="ECO:0000313" key="5">
    <source>
        <dbReference type="EMBL" id="ATX75270.1"/>
    </source>
</evidence>
<keyword evidence="6" id="KW-1185">Reference proteome</keyword>
<keyword evidence="2" id="KW-0238">DNA-binding</keyword>
<proteinExistence type="predicted"/>
<accession>A0A2K8KJQ9</accession>
<dbReference type="EMBL" id="CP011797">
    <property type="protein sequence ID" value="ATX75270.1"/>
    <property type="molecule type" value="Genomic_DNA"/>
</dbReference>
<dbReference type="PROSITE" id="PS51032">
    <property type="entry name" value="AP2_ERF"/>
    <property type="match status" value="1"/>
</dbReference>
<dbReference type="SUPFAM" id="SSF110997">
    <property type="entry name" value="Sporulation related repeat"/>
    <property type="match status" value="1"/>
</dbReference>
<dbReference type="InterPro" id="IPR007730">
    <property type="entry name" value="SPOR-like_dom"/>
</dbReference>
<keyword evidence="3" id="KW-0804">Transcription</keyword>
<dbReference type="GO" id="GO:0003677">
    <property type="term" value="F:DNA binding"/>
    <property type="evidence" value="ECO:0007669"/>
    <property type="project" value="UniProtKB-KW"/>
</dbReference>
<evidence type="ECO:0000256" key="3">
    <source>
        <dbReference type="ARBA" id="ARBA00023163"/>
    </source>
</evidence>
<dbReference type="KEGG" id="rfo:REIFOR_00092"/>
<evidence type="ECO:0000259" key="4">
    <source>
        <dbReference type="PROSITE" id="PS51032"/>
    </source>
</evidence>
<keyword evidence="1" id="KW-0805">Transcription regulation</keyword>
<dbReference type="Proteomes" id="UP000229757">
    <property type="component" value="Chromosome"/>
</dbReference>